<gene>
    <name evidence="5" type="ORF">NONO_c36600</name>
</gene>
<evidence type="ECO:0000259" key="4">
    <source>
        <dbReference type="SMART" id="SM00822"/>
    </source>
</evidence>
<keyword evidence="3" id="KW-1133">Transmembrane helix</keyword>
<dbReference type="InterPro" id="IPR029058">
    <property type="entry name" value="AB_hydrolase_fold"/>
</dbReference>
<dbReference type="AlphaFoldDB" id="W5TGX4"/>
<dbReference type="InterPro" id="IPR000073">
    <property type="entry name" value="AB_hydrolase_1"/>
</dbReference>
<dbReference type="RefSeq" id="WP_025349884.1">
    <property type="nucleotide sequence ID" value="NZ_CP006850.1"/>
</dbReference>
<feature type="domain" description="Ketoreductase" evidence="4">
    <location>
        <begin position="319"/>
        <end position="503"/>
    </location>
</feature>
<dbReference type="eggNOG" id="COG0596">
    <property type="taxonomic scope" value="Bacteria"/>
</dbReference>
<dbReference type="InterPro" id="IPR020904">
    <property type="entry name" value="Sc_DH/Rdtase_CS"/>
</dbReference>
<dbReference type="InterPro" id="IPR036291">
    <property type="entry name" value="NAD(P)-bd_dom_sf"/>
</dbReference>
<dbReference type="SMART" id="SM00822">
    <property type="entry name" value="PKS_KR"/>
    <property type="match status" value="1"/>
</dbReference>
<dbReference type="HOGENOM" id="CLU_511581_0_0_11"/>
<dbReference type="Proteomes" id="UP000019150">
    <property type="component" value="Chromosome"/>
</dbReference>
<dbReference type="KEGG" id="nno:NONO_c36600"/>
<evidence type="ECO:0000256" key="2">
    <source>
        <dbReference type="ARBA" id="ARBA00023002"/>
    </source>
</evidence>
<dbReference type="GO" id="GO:0016020">
    <property type="term" value="C:membrane"/>
    <property type="evidence" value="ECO:0007669"/>
    <property type="project" value="TreeGrafter"/>
</dbReference>
<dbReference type="FunFam" id="3.40.50.720:FF:000084">
    <property type="entry name" value="Short-chain dehydrogenase reductase"/>
    <property type="match status" value="1"/>
</dbReference>
<evidence type="ECO:0000256" key="3">
    <source>
        <dbReference type="SAM" id="Phobius"/>
    </source>
</evidence>
<dbReference type="EMBL" id="CP006850">
    <property type="protein sequence ID" value="AHH18447.1"/>
    <property type="molecule type" value="Genomic_DNA"/>
</dbReference>
<dbReference type="InterPro" id="IPR002347">
    <property type="entry name" value="SDR_fam"/>
</dbReference>
<keyword evidence="2" id="KW-0560">Oxidoreductase</keyword>
<dbReference type="PANTHER" id="PTHR44196">
    <property type="entry name" value="DEHYDROGENASE/REDUCTASE SDR FAMILY MEMBER 7B"/>
    <property type="match status" value="1"/>
</dbReference>
<dbReference type="OrthoDB" id="4220752at2"/>
<evidence type="ECO:0000256" key="1">
    <source>
        <dbReference type="ARBA" id="ARBA00006484"/>
    </source>
</evidence>
<comment type="similarity">
    <text evidence="1">Belongs to the short-chain dehydrogenases/reductases (SDR) family.</text>
</comment>
<reference evidence="5 6" key="1">
    <citation type="journal article" date="2014" name="Appl. Environ. Microbiol.">
        <title>Insights into the Microbial Degradation of Rubber and Gutta-Percha by Analysis of the Complete Genome of Nocardia nova SH22a.</title>
        <authorList>
            <person name="Luo Q."/>
            <person name="Hiessl S."/>
            <person name="Poehlein A."/>
            <person name="Daniel R."/>
            <person name="Steinbuchel A."/>
        </authorList>
    </citation>
    <scope>NUCLEOTIDE SEQUENCE [LARGE SCALE GENOMIC DNA]</scope>
    <source>
        <strain evidence="5">SH22a</strain>
    </source>
</reference>
<dbReference type="NCBIfam" id="NF004514">
    <property type="entry name" value="PRK05855.1"/>
    <property type="match status" value="1"/>
</dbReference>
<dbReference type="PROSITE" id="PS00061">
    <property type="entry name" value="ADH_SHORT"/>
    <property type="match status" value="1"/>
</dbReference>
<accession>W5TGX4</accession>
<dbReference type="Gene3D" id="3.40.50.720">
    <property type="entry name" value="NAD(P)-binding Rossmann-like Domain"/>
    <property type="match status" value="1"/>
</dbReference>
<dbReference type="InterPro" id="IPR057326">
    <property type="entry name" value="KR_dom"/>
</dbReference>
<dbReference type="Gene3D" id="3.40.50.1820">
    <property type="entry name" value="alpha/beta hydrolase"/>
    <property type="match status" value="1"/>
</dbReference>
<sequence>MKTRHTVRNGDIDLAVYEEGVADGEVVLLLHGWPDSHRLWDGVVPRLTDRFRVVRVDNRGHGESTNPRGARSISVRAIAEDAAAVIDAVSPGRPVHILAHDWGSVAAWELVSADDAPERIASFTSVSGPSLEHVAEWVRARLRRPTPRNIAQPLAALLAFSYSLLFALPLVPRLLLAGMNEQRWRTWLARAEGIAPQAIHLGPGFHRDMLSGLRIYRSVWSTASSNPLVATGRTTDVPVQILIGSRDPAVRVACYADERKWADDVSLRVVAGGHWLPFSHPELLATSTVELIDAVGGSAVARSLRRARMGVRRKAFEDQLVVVTGAGSGIGRATATAFAAAGAEVVLSDIDGPAAEEAAASIRAAGGTAHAYELDVAADDAVAGHAEHVLTRHGVPDVLINNAGIGHAGRFLDTPAAEFDRVHAVNFRGVLNGCRAFGGAMAARGLGGHIVNLSSMAAYSPQQQLSAYGSSKASVLAFSDALRAELASAEVRVTTVCPGIVHTNIIAATRFSGVDPDEEKRLRQRYDAIYRRRGYGPQKVAERIVRAVRRGEQIVPVTPEAVVQYHVSRFAPGAVRRAAARTSLIR</sequence>
<dbReference type="PRINTS" id="PR00081">
    <property type="entry name" value="GDHRDH"/>
</dbReference>
<dbReference type="PRINTS" id="PR00080">
    <property type="entry name" value="SDRFAMILY"/>
</dbReference>
<dbReference type="SUPFAM" id="SSF53474">
    <property type="entry name" value="alpha/beta-Hydrolases"/>
    <property type="match status" value="1"/>
</dbReference>
<evidence type="ECO:0000313" key="5">
    <source>
        <dbReference type="EMBL" id="AHH18447.1"/>
    </source>
</evidence>
<dbReference type="Pfam" id="PF00106">
    <property type="entry name" value="adh_short"/>
    <property type="match status" value="1"/>
</dbReference>
<dbReference type="PANTHER" id="PTHR44196:SF1">
    <property type="entry name" value="DEHYDROGENASE_REDUCTASE SDR FAMILY MEMBER 7B"/>
    <property type="match status" value="1"/>
</dbReference>
<dbReference type="PATRIC" id="fig|1415166.3.peg.3757"/>
<dbReference type="GO" id="GO:0016491">
    <property type="term" value="F:oxidoreductase activity"/>
    <property type="evidence" value="ECO:0007669"/>
    <property type="project" value="UniProtKB-KW"/>
</dbReference>
<dbReference type="eggNOG" id="COG1028">
    <property type="taxonomic scope" value="Bacteria"/>
</dbReference>
<dbReference type="Pfam" id="PF00561">
    <property type="entry name" value="Abhydrolase_1"/>
    <property type="match status" value="1"/>
</dbReference>
<keyword evidence="3" id="KW-0472">Membrane</keyword>
<dbReference type="STRING" id="1415166.NONO_c36600"/>
<feature type="transmembrane region" description="Helical" evidence="3">
    <location>
        <begin position="154"/>
        <end position="176"/>
    </location>
</feature>
<name>W5TGX4_9NOCA</name>
<proteinExistence type="inferred from homology"/>
<dbReference type="SUPFAM" id="SSF51735">
    <property type="entry name" value="NAD(P)-binding Rossmann-fold domains"/>
    <property type="match status" value="1"/>
</dbReference>
<dbReference type="CDD" id="cd05233">
    <property type="entry name" value="SDR_c"/>
    <property type="match status" value="1"/>
</dbReference>
<keyword evidence="3" id="KW-0812">Transmembrane</keyword>
<organism evidence="5 6">
    <name type="scientific">Nocardia nova SH22a</name>
    <dbReference type="NCBI Taxonomy" id="1415166"/>
    <lineage>
        <taxon>Bacteria</taxon>
        <taxon>Bacillati</taxon>
        <taxon>Actinomycetota</taxon>
        <taxon>Actinomycetes</taxon>
        <taxon>Mycobacteriales</taxon>
        <taxon>Nocardiaceae</taxon>
        <taxon>Nocardia</taxon>
    </lineage>
</organism>
<keyword evidence="6" id="KW-1185">Reference proteome</keyword>
<evidence type="ECO:0000313" key="6">
    <source>
        <dbReference type="Proteomes" id="UP000019150"/>
    </source>
</evidence>
<protein>
    <submittedName>
        <fullName evidence="5">Putative oxidoreductase, SDR family</fullName>
    </submittedName>
</protein>